<dbReference type="InterPro" id="IPR011990">
    <property type="entry name" value="TPR-like_helical_dom_sf"/>
</dbReference>
<feature type="repeat" description="TPR" evidence="3">
    <location>
        <begin position="648"/>
        <end position="681"/>
    </location>
</feature>
<sequence>MARCVGVDLGVDCVVASSSVEEKAAITINTNDVSGRNTPGFVSFDSKLRHVGVNAHGRLMVAPKQTLSHLALALSPESLQKRKEAYQWLFPFQEDGQLGPVSFDGEEFAVRPCGPLGVLLRTLSGYATGSEKPQQLCVAVPDYFTDSELAVVLDALHLAGLKENASLLRHSAAIAAAFVHSQGGNLLPEGTDERTVGFVDIGSSHGTVSVVKFVRKEEGEVGAEILYKCSEETMGVQAMVNCLLKEAVSRIEQKHKCKVKLGTKWGLRLANEVMHALKHLSMLPDAEISLEAFLPEGPEGPEIDIKVPVTRKVFETCAEAVLKRLKEVLAAAMEFKPEAFELVGGGGRIPAVQTLVKEAALEAPVRFGLDGAGCVAQGAAAHAAGKRVLEPLDVPMAGLATEELERIGEKEAKIEATHSEELQRLEKKNALESYVYQVRDWLNGKDGSLLNPEVVSPYLDKVVLWFEDANMAEEDTPFQTYSDKLQEVEDFVKKEGAAYFEKKAKDFEEQEKEIEASAAAERERRKELGMDFDKDERVMKKEDRIRLAQKNKDEGNDMFKAQKFDDAVRRYKKAIEHVTRPEVVSNLTPDEAEEAKKIKVSCHLNSAQCYIKAGEAATAQQGKNAAEPFFKKARTSCDDVLELDAGSIKAIFRRSLCYEKLGDLEDALKDIKKGLGVSPEDADLKKSQDRLQKLLNKQKEGQKKVFSKMFG</sequence>
<comment type="caution">
    <text evidence="4">The sequence shown here is derived from an EMBL/GenBank/DDBJ whole genome shotgun (WGS) entry which is preliminary data.</text>
</comment>
<evidence type="ECO:0000313" key="4">
    <source>
        <dbReference type="EMBL" id="CAJ1396345.1"/>
    </source>
</evidence>
<dbReference type="Gene3D" id="3.30.30.30">
    <property type="match status" value="1"/>
</dbReference>
<dbReference type="GO" id="GO:0005524">
    <property type="term" value="F:ATP binding"/>
    <property type="evidence" value="ECO:0007669"/>
    <property type="project" value="UniProtKB-KW"/>
</dbReference>
<dbReference type="EMBL" id="CAUJNA010003228">
    <property type="protein sequence ID" value="CAJ1396345.1"/>
    <property type="molecule type" value="Genomic_DNA"/>
</dbReference>
<dbReference type="PANTHER" id="PTHR45639:SF28">
    <property type="entry name" value="HEAT SHOCK PROTEIN-LIKE PROTEIN"/>
    <property type="match status" value="1"/>
</dbReference>
<dbReference type="InterPro" id="IPR013126">
    <property type="entry name" value="Hsp_70_fam"/>
</dbReference>
<evidence type="ECO:0000313" key="5">
    <source>
        <dbReference type="Proteomes" id="UP001178507"/>
    </source>
</evidence>
<dbReference type="Proteomes" id="UP001178507">
    <property type="component" value="Unassembled WGS sequence"/>
</dbReference>
<dbReference type="GO" id="GO:0140662">
    <property type="term" value="F:ATP-dependent protein folding chaperone"/>
    <property type="evidence" value="ECO:0007669"/>
    <property type="project" value="InterPro"/>
</dbReference>
<dbReference type="Pfam" id="PF00012">
    <property type="entry name" value="HSP70"/>
    <property type="match status" value="1"/>
</dbReference>
<keyword evidence="2" id="KW-0067">ATP-binding</keyword>
<dbReference type="Gene3D" id="1.20.1270.10">
    <property type="match status" value="1"/>
</dbReference>
<dbReference type="PANTHER" id="PTHR45639">
    <property type="entry name" value="HSC70CB, ISOFORM G-RELATED"/>
    <property type="match status" value="1"/>
</dbReference>
<dbReference type="SUPFAM" id="SSF53067">
    <property type="entry name" value="Actin-like ATPase domain"/>
    <property type="match status" value="2"/>
</dbReference>
<keyword evidence="3" id="KW-0802">TPR repeat</keyword>
<dbReference type="PROSITE" id="PS50005">
    <property type="entry name" value="TPR"/>
    <property type="match status" value="1"/>
</dbReference>
<protein>
    <submittedName>
        <fullName evidence="4">Uncharacterized protein</fullName>
    </submittedName>
</protein>
<dbReference type="Gene3D" id="1.25.40.10">
    <property type="entry name" value="Tetratricopeptide repeat domain"/>
    <property type="match status" value="1"/>
</dbReference>
<accession>A0AA36J0N1</accession>
<proteinExistence type="predicted"/>
<dbReference type="InterPro" id="IPR043129">
    <property type="entry name" value="ATPase_NBD"/>
</dbReference>
<evidence type="ECO:0000256" key="1">
    <source>
        <dbReference type="ARBA" id="ARBA00022741"/>
    </source>
</evidence>
<keyword evidence="5" id="KW-1185">Reference proteome</keyword>
<keyword evidence="1" id="KW-0547">Nucleotide-binding</keyword>
<evidence type="ECO:0000256" key="2">
    <source>
        <dbReference type="ARBA" id="ARBA00022840"/>
    </source>
</evidence>
<name>A0AA36J0N1_9DINO</name>
<dbReference type="PRINTS" id="PR00301">
    <property type="entry name" value="HEATSHOCK70"/>
</dbReference>
<dbReference type="InterPro" id="IPR029048">
    <property type="entry name" value="HSP70_C_sf"/>
</dbReference>
<dbReference type="Gene3D" id="3.30.420.40">
    <property type="match status" value="2"/>
</dbReference>
<gene>
    <name evidence="4" type="ORF">EVOR1521_LOCUS20599</name>
</gene>
<dbReference type="SMART" id="SM00028">
    <property type="entry name" value="TPR"/>
    <property type="match status" value="3"/>
</dbReference>
<reference evidence="4" key="1">
    <citation type="submission" date="2023-08" db="EMBL/GenBank/DDBJ databases">
        <authorList>
            <person name="Chen Y."/>
            <person name="Shah S."/>
            <person name="Dougan E. K."/>
            <person name="Thang M."/>
            <person name="Chan C."/>
        </authorList>
    </citation>
    <scope>NUCLEOTIDE SEQUENCE</scope>
</reference>
<dbReference type="Gene3D" id="3.90.640.10">
    <property type="entry name" value="Actin, Chain A, domain 4"/>
    <property type="match status" value="1"/>
</dbReference>
<dbReference type="AlphaFoldDB" id="A0AA36J0N1"/>
<dbReference type="SUPFAM" id="SSF48452">
    <property type="entry name" value="TPR-like"/>
    <property type="match status" value="1"/>
</dbReference>
<dbReference type="InterPro" id="IPR019734">
    <property type="entry name" value="TPR_rpt"/>
</dbReference>
<evidence type="ECO:0000256" key="3">
    <source>
        <dbReference type="PROSITE-ProRule" id="PRU00339"/>
    </source>
</evidence>
<organism evidence="4 5">
    <name type="scientific">Effrenium voratum</name>
    <dbReference type="NCBI Taxonomy" id="2562239"/>
    <lineage>
        <taxon>Eukaryota</taxon>
        <taxon>Sar</taxon>
        <taxon>Alveolata</taxon>
        <taxon>Dinophyceae</taxon>
        <taxon>Suessiales</taxon>
        <taxon>Symbiodiniaceae</taxon>
        <taxon>Effrenium</taxon>
    </lineage>
</organism>
<dbReference type="SUPFAM" id="SSF100934">
    <property type="entry name" value="Heat shock protein 70kD (HSP70), C-terminal subdomain"/>
    <property type="match status" value="1"/>
</dbReference>